<gene>
    <name evidence="2" type="ordered locus">CJA_0592</name>
</gene>
<dbReference type="OrthoDB" id="9810174at2"/>
<dbReference type="Proteomes" id="UP000001036">
    <property type="component" value="Chromosome"/>
</dbReference>
<dbReference type="KEGG" id="cja:CJA_0592"/>
<proteinExistence type="predicted"/>
<organism evidence="2 3">
    <name type="scientific">Cellvibrio japonicus (strain Ueda107)</name>
    <name type="common">Pseudomonas fluorescens subsp. cellulosa</name>
    <dbReference type="NCBI Taxonomy" id="498211"/>
    <lineage>
        <taxon>Bacteria</taxon>
        <taxon>Pseudomonadati</taxon>
        <taxon>Pseudomonadota</taxon>
        <taxon>Gammaproteobacteria</taxon>
        <taxon>Cellvibrionales</taxon>
        <taxon>Cellvibrionaceae</taxon>
        <taxon>Cellvibrio</taxon>
    </lineage>
</organism>
<evidence type="ECO:0000259" key="1">
    <source>
        <dbReference type="Pfam" id="PF07484"/>
    </source>
</evidence>
<keyword evidence="3" id="KW-1185">Reference proteome</keyword>
<dbReference type="InterPro" id="IPR037053">
    <property type="entry name" value="Phage_tail_collar_dom_sf"/>
</dbReference>
<dbReference type="eggNOG" id="COG4675">
    <property type="taxonomic scope" value="Bacteria"/>
</dbReference>
<dbReference type="STRING" id="498211.CJA_0592"/>
<dbReference type="EMBL" id="CP000934">
    <property type="protein sequence ID" value="ACE84397.1"/>
    <property type="molecule type" value="Genomic_DNA"/>
</dbReference>
<evidence type="ECO:0000313" key="2">
    <source>
        <dbReference type="EMBL" id="ACE84397.1"/>
    </source>
</evidence>
<reference evidence="2 3" key="1">
    <citation type="journal article" date="2008" name="J. Bacteriol.">
        <title>Insights into plant cell wall degradation from the genome sequence of the soil bacterium Cellvibrio japonicus.</title>
        <authorList>
            <person name="Deboy R.T."/>
            <person name="Mongodin E.F."/>
            <person name="Fouts D.E."/>
            <person name="Tailford L.E."/>
            <person name="Khouri H."/>
            <person name="Emerson J.B."/>
            <person name="Mohamoud Y."/>
            <person name="Watkins K."/>
            <person name="Henrissat B."/>
            <person name="Gilbert H.J."/>
            <person name="Nelson K.E."/>
        </authorList>
    </citation>
    <scope>NUCLEOTIDE SEQUENCE [LARGE SCALE GENOMIC DNA]</scope>
    <source>
        <strain evidence="2 3">Ueda107</strain>
    </source>
</reference>
<accession>B3PJI6</accession>
<name>B3PJI6_CELJU</name>
<dbReference type="SUPFAM" id="SSF88874">
    <property type="entry name" value="Receptor-binding domain of short tail fibre protein gp12"/>
    <property type="match status" value="1"/>
</dbReference>
<dbReference type="HOGENOM" id="CLU_087872_0_0_6"/>
<feature type="domain" description="Phage tail collar" evidence="1">
    <location>
        <begin position="7"/>
        <end position="62"/>
    </location>
</feature>
<dbReference type="Pfam" id="PF07484">
    <property type="entry name" value="Collar"/>
    <property type="match status" value="1"/>
</dbReference>
<dbReference type="RefSeq" id="WP_012486271.1">
    <property type="nucleotide sequence ID" value="NC_010995.1"/>
</dbReference>
<dbReference type="Gene3D" id="3.90.1340.10">
    <property type="entry name" value="Phage tail collar domain"/>
    <property type="match status" value="1"/>
</dbReference>
<dbReference type="AlphaFoldDB" id="B3PJI6"/>
<dbReference type="InterPro" id="IPR011083">
    <property type="entry name" value="Phage_tail_collar_dom"/>
</dbReference>
<protein>
    <submittedName>
        <fullName evidence="2">Microcystin dependent protein MdpB</fullName>
    </submittedName>
</protein>
<evidence type="ECO:0000313" key="3">
    <source>
        <dbReference type="Proteomes" id="UP000001036"/>
    </source>
</evidence>
<sequence length="175" mass="18736">MSEPFYGEIRQFPYSFAPRNFSYCQGQILTIQQNAPLFSLLGTLYGGNGQTTFALPNLQGQVLMHQGSGPGLTPRTVGESSGSAGVSLIQAEMPNHNHLMVAKTVNPAASVNVAEDAYLSISRAQTAYSPQQDNLVSLEPTMLSVTGSGAAHENRQPYIAMPFCIALSGIFPVRN</sequence>